<reference evidence="4 5" key="1">
    <citation type="submission" date="2024-06" db="EMBL/GenBank/DDBJ databases">
        <title>Sorghum-associated microbial communities from plants grown in Nebraska, USA.</title>
        <authorList>
            <person name="Schachtman D."/>
        </authorList>
    </citation>
    <scope>NUCLEOTIDE SEQUENCE [LARGE SCALE GENOMIC DNA]</scope>
    <source>
        <strain evidence="4 5">2857</strain>
    </source>
</reference>
<dbReference type="PANTHER" id="PTHR10545:SF29">
    <property type="entry name" value="GH14572P-RELATED"/>
    <property type="match status" value="1"/>
</dbReference>
<accession>A0ABV2QIB2</accession>
<dbReference type="InterPro" id="IPR000182">
    <property type="entry name" value="GNAT_dom"/>
</dbReference>
<dbReference type="CDD" id="cd04301">
    <property type="entry name" value="NAT_SF"/>
    <property type="match status" value="1"/>
</dbReference>
<keyword evidence="2" id="KW-0012">Acyltransferase</keyword>
<evidence type="ECO:0000256" key="1">
    <source>
        <dbReference type="ARBA" id="ARBA00022679"/>
    </source>
</evidence>
<gene>
    <name evidence="4" type="ORF">ABIE21_000277</name>
</gene>
<dbReference type="EMBL" id="JBEPSJ010000001">
    <property type="protein sequence ID" value="MET4580787.1"/>
    <property type="molecule type" value="Genomic_DNA"/>
</dbReference>
<dbReference type="SUPFAM" id="SSF55729">
    <property type="entry name" value="Acyl-CoA N-acyltransferases (Nat)"/>
    <property type="match status" value="1"/>
</dbReference>
<dbReference type="Pfam" id="PF00583">
    <property type="entry name" value="Acetyltransf_1"/>
    <property type="match status" value="1"/>
</dbReference>
<evidence type="ECO:0000313" key="5">
    <source>
        <dbReference type="Proteomes" id="UP001549257"/>
    </source>
</evidence>
<protein>
    <submittedName>
        <fullName evidence="4">GNAT superfamily N-acetyltransferase</fullName>
    </submittedName>
</protein>
<sequence length="145" mass="16278">MARPDDLAELELLIREHALFERAAPIDGGLVARLESLLFSPPPRLHAIVAEGDGGLDGYATASLEVSTWRASHFLHLDCLYLRPGARGAGIGRRILDRVRVLALELGVAEVQWQTPDWNDDAVRFYERQGAVYRDKKRFTLDVTR</sequence>
<evidence type="ECO:0000313" key="4">
    <source>
        <dbReference type="EMBL" id="MET4580787.1"/>
    </source>
</evidence>
<evidence type="ECO:0000256" key="2">
    <source>
        <dbReference type="ARBA" id="ARBA00023315"/>
    </source>
</evidence>
<proteinExistence type="predicted"/>
<feature type="domain" description="N-acetyltransferase" evidence="3">
    <location>
        <begin position="1"/>
        <end position="145"/>
    </location>
</feature>
<dbReference type="InterPro" id="IPR051016">
    <property type="entry name" value="Diverse_Substrate_AcTransf"/>
</dbReference>
<name>A0ABV2QIB2_9MICO</name>
<dbReference type="Proteomes" id="UP001549257">
    <property type="component" value="Unassembled WGS sequence"/>
</dbReference>
<keyword evidence="5" id="KW-1185">Reference proteome</keyword>
<dbReference type="PANTHER" id="PTHR10545">
    <property type="entry name" value="DIAMINE N-ACETYLTRANSFERASE"/>
    <property type="match status" value="1"/>
</dbReference>
<keyword evidence="1" id="KW-0808">Transferase</keyword>
<organism evidence="4 5">
    <name type="scientific">Conyzicola nivalis</name>
    <dbReference type="NCBI Taxonomy" id="1477021"/>
    <lineage>
        <taxon>Bacteria</taxon>
        <taxon>Bacillati</taxon>
        <taxon>Actinomycetota</taxon>
        <taxon>Actinomycetes</taxon>
        <taxon>Micrococcales</taxon>
        <taxon>Microbacteriaceae</taxon>
        <taxon>Conyzicola</taxon>
    </lineage>
</organism>
<comment type="caution">
    <text evidence="4">The sequence shown here is derived from an EMBL/GenBank/DDBJ whole genome shotgun (WGS) entry which is preliminary data.</text>
</comment>
<evidence type="ECO:0000259" key="3">
    <source>
        <dbReference type="PROSITE" id="PS51186"/>
    </source>
</evidence>
<dbReference type="RefSeq" id="WP_354022997.1">
    <property type="nucleotide sequence ID" value="NZ_JBEPSJ010000001.1"/>
</dbReference>
<dbReference type="PROSITE" id="PS51186">
    <property type="entry name" value="GNAT"/>
    <property type="match status" value="1"/>
</dbReference>
<dbReference type="InterPro" id="IPR016181">
    <property type="entry name" value="Acyl_CoA_acyltransferase"/>
</dbReference>
<dbReference type="Gene3D" id="3.40.630.30">
    <property type="match status" value="1"/>
</dbReference>